<proteinExistence type="predicted"/>
<accession>A0A8T1XED3</accession>
<sequence length="283" mass="31845">MSEAQRYGSCVYLIGFGRIDETNHMKISRPSRNIRRRSQFLVFNYGFADNFQPRCNKLLGEGPEGFAIYSEHLAFIFLLSVIGKARDYRAERWLGQVFTNIGIHMSWSDLRGSSRKENVAVRDNLLLAIKCGFFALSLLFATRPSACPRNSDTAADGDIIDDVVDDSEDSDDGHDFFDDDFYNDNEADYEDVQDEIADRPADDNRSCENFRGHGNNAVTPESGRAGTRGNVAAGVIEVFSSSDDEDLHTAEAIEISLDEEDKIRRQSDCDRHPFTIALRVAHH</sequence>
<dbReference type="Proteomes" id="UP000693981">
    <property type="component" value="Unassembled WGS sequence"/>
</dbReference>
<reference evidence="1" key="1">
    <citation type="submission" date="2021-02" db="EMBL/GenBank/DDBJ databases">
        <authorList>
            <person name="Palmer J.M."/>
        </authorList>
    </citation>
    <scope>NUCLEOTIDE SEQUENCE</scope>
    <source>
        <strain evidence="1">SCRP23</strain>
    </source>
</reference>
<comment type="caution">
    <text evidence="1">The sequence shown here is derived from an EMBL/GenBank/DDBJ whole genome shotgun (WGS) entry which is preliminary data.</text>
</comment>
<dbReference type="EMBL" id="JAGDFL010000005">
    <property type="protein sequence ID" value="KAG7402009.1"/>
    <property type="molecule type" value="Genomic_DNA"/>
</dbReference>
<dbReference type="AlphaFoldDB" id="A0A8T1XED3"/>
<protein>
    <submittedName>
        <fullName evidence="1">Uncharacterized protein</fullName>
    </submittedName>
</protein>
<gene>
    <name evidence="1" type="ORF">PHYBOEH_008530</name>
</gene>
<evidence type="ECO:0000313" key="1">
    <source>
        <dbReference type="EMBL" id="KAG7402009.1"/>
    </source>
</evidence>
<organism evidence="1 2">
    <name type="scientific">Phytophthora boehmeriae</name>
    <dbReference type="NCBI Taxonomy" id="109152"/>
    <lineage>
        <taxon>Eukaryota</taxon>
        <taxon>Sar</taxon>
        <taxon>Stramenopiles</taxon>
        <taxon>Oomycota</taxon>
        <taxon>Peronosporomycetes</taxon>
        <taxon>Peronosporales</taxon>
        <taxon>Peronosporaceae</taxon>
        <taxon>Phytophthora</taxon>
    </lineage>
</organism>
<keyword evidence="2" id="KW-1185">Reference proteome</keyword>
<evidence type="ECO:0000313" key="2">
    <source>
        <dbReference type="Proteomes" id="UP000693981"/>
    </source>
</evidence>
<name>A0A8T1XED3_9STRA</name>